<dbReference type="PANTHER" id="PTHR30620:SF16">
    <property type="entry name" value="LYSOSOMAL BETA GLUCOSIDASE"/>
    <property type="match status" value="1"/>
</dbReference>
<name>A0ABT8LDN0_9BACT</name>
<evidence type="ECO:0000313" key="9">
    <source>
        <dbReference type="Proteomes" id="UP001172083"/>
    </source>
</evidence>
<dbReference type="SUPFAM" id="SSF51445">
    <property type="entry name" value="(Trans)glycosidases"/>
    <property type="match status" value="1"/>
</dbReference>
<dbReference type="EMBL" id="JAUJEB010000007">
    <property type="protein sequence ID" value="MDN5215889.1"/>
    <property type="molecule type" value="Genomic_DNA"/>
</dbReference>
<dbReference type="InterPro" id="IPR017853">
    <property type="entry name" value="GH"/>
</dbReference>
<dbReference type="SMART" id="SM01217">
    <property type="entry name" value="Fn3_like"/>
    <property type="match status" value="1"/>
</dbReference>
<dbReference type="InterPro" id="IPR026891">
    <property type="entry name" value="Fn3-like"/>
</dbReference>
<evidence type="ECO:0000313" key="8">
    <source>
        <dbReference type="EMBL" id="MDN5215889.1"/>
    </source>
</evidence>
<comment type="catalytic activity">
    <reaction evidence="1">
        <text>Hydrolysis of terminal, non-reducing beta-D-glucosyl residues with release of beta-D-glucose.</text>
        <dbReference type="EC" id="3.2.1.21"/>
    </reaction>
</comment>
<dbReference type="PANTHER" id="PTHR30620">
    <property type="entry name" value="PERIPLASMIC BETA-GLUCOSIDASE-RELATED"/>
    <property type="match status" value="1"/>
</dbReference>
<dbReference type="PRINTS" id="PR00133">
    <property type="entry name" value="GLHYDRLASE3"/>
</dbReference>
<dbReference type="InterPro" id="IPR051915">
    <property type="entry name" value="Cellulose_Degrad_GH3"/>
</dbReference>
<dbReference type="InterPro" id="IPR002772">
    <property type="entry name" value="Glyco_hydro_3_C"/>
</dbReference>
<dbReference type="Pfam" id="PF01915">
    <property type="entry name" value="Glyco_hydro_3_C"/>
    <property type="match status" value="1"/>
</dbReference>
<organism evidence="8 9">
    <name type="scientific">Agaribacillus aureus</name>
    <dbReference type="NCBI Taxonomy" id="3051825"/>
    <lineage>
        <taxon>Bacteria</taxon>
        <taxon>Pseudomonadati</taxon>
        <taxon>Bacteroidota</taxon>
        <taxon>Cytophagia</taxon>
        <taxon>Cytophagales</taxon>
        <taxon>Splendidivirgaceae</taxon>
        <taxon>Agaribacillus</taxon>
    </lineage>
</organism>
<evidence type="ECO:0000256" key="6">
    <source>
        <dbReference type="ARBA" id="ARBA00023295"/>
    </source>
</evidence>
<dbReference type="Pfam" id="PF14310">
    <property type="entry name" value="Fn3-like"/>
    <property type="match status" value="1"/>
</dbReference>
<dbReference type="Proteomes" id="UP001172083">
    <property type="component" value="Unassembled WGS sequence"/>
</dbReference>
<keyword evidence="5 8" id="KW-0378">Hydrolase</keyword>
<keyword evidence="9" id="KW-1185">Reference proteome</keyword>
<protein>
    <recommendedName>
        <fullName evidence="3">beta-glucosidase</fullName>
        <ecNumber evidence="3">3.2.1.21</ecNumber>
    </recommendedName>
</protein>
<keyword evidence="6" id="KW-0326">Glycosidase</keyword>
<evidence type="ECO:0000256" key="4">
    <source>
        <dbReference type="ARBA" id="ARBA00022729"/>
    </source>
</evidence>
<feature type="domain" description="Fibronectin type III-like" evidence="7">
    <location>
        <begin position="661"/>
        <end position="730"/>
    </location>
</feature>
<dbReference type="SUPFAM" id="SSF52279">
    <property type="entry name" value="Beta-D-glucan exohydrolase, C-terminal domain"/>
    <property type="match status" value="1"/>
</dbReference>
<sequence length="740" mass="81911">MKLKEESAQTRTKDERVLTLLDKMSIEEKVGQMTQVTLGMLMKDGSTTQVDENKLKEAIAENMVGSILNVAGHALSVEQWHDILTKIQDISLQETPNSIPVLYGIDAIHGANYTLGSTLFPHNIGMAATRNIDLVKEAAKITAKEVRASGIRWNFDPTMGVGRQPLWSRFEETYGEDVYVTTSMSEAAIVSYEEDGLENITAVAACMKHYLGYSFPQTGKDRTPAYIPEVMLREIFLPPFAAASGAGVSTVMINSGEINGMPVHGSSYYLQDILRDELNFEGLAVSDWEDIKRLHLRHHIAATPKEAVKIAVNAGVDMSMVPMDYSFRNLLIELVNEGAVSEERIDEAVYRILKLKFDLGLFNNPYPEKEAVKNFGKDAYKQVALNAARESITLLKNNNNLLPLSKNSKILLAGPAAHDITALHSSWSYVWQGNDRKYYPESTLSIKEAFINKIGEENVICNAALQFNDQVNYNTGFIRANAGKADYIVLALGERAYAESPGGIHDLALDKNQIELAEAASATGKPVILLLVEGRPRVISGIEPKTDAILMLYRPGSQGANATADILFGDYNPSGKLPFTYPRESGDVLMYDHKNSETFNEIIVDNYEQNGFNPQWPFGFGLSYTSFEYSELKLNKAVFTTDEAIEVSVKLTNSGKVKGKEAIELYTTDLYASVSPSVKRLKRFQKVELGPGESNTFKFELTSNDLSFINTSGQRVVEKGAFKLSIGDQTIEFNIGEDNL</sequence>
<dbReference type="Gene3D" id="2.60.40.10">
    <property type="entry name" value="Immunoglobulins"/>
    <property type="match status" value="1"/>
</dbReference>
<comment type="caution">
    <text evidence="8">The sequence shown here is derived from an EMBL/GenBank/DDBJ whole genome shotgun (WGS) entry which is preliminary data.</text>
</comment>
<dbReference type="InterPro" id="IPR001764">
    <property type="entry name" value="Glyco_hydro_3_N"/>
</dbReference>
<comment type="similarity">
    <text evidence="2">Belongs to the glycosyl hydrolase 3 family.</text>
</comment>
<evidence type="ECO:0000256" key="1">
    <source>
        <dbReference type="ARBA" id="ARBA00000448"/>
    </source>
</evidence>
<dbReference type="Gene3D" id="3.40.50.1700">
    <property type="entry name" value="Glycoside hydrolase family 3 C-terminal domain"/>
    <property type="match status" value="1"/>
</dbReference>
<keyword evidence="4" id="KW-0732">Signal</keyword>
<proteinExistence type="inferred from homology"/>
<evidence type="ECO:0000256" key="3">
    <source>
        <dbReference type="ARBA" id="ARBA00012744"/>
    </source>
</evidence>
<dbReference type="EC" id="3.2.1.21" evidence="3"/>
<dbReference type="InterPro" id="IPR036962">
    <property type="entry name" value="Glyco_hydro_3_N_sf"/>
</dbReference>
<dbReference type="InterPro" id="IPR013783">
    <property type="entry name" value="Ig-like_fold"/>
</dbReference>
<dbReference type="Gene3D" id="3.20.20.300">
    <property type="entry name" value="Glycoside hydrolase, family 3, N-terminal domain"/>
    <property type="match status" value="1"/>
</dbReference>
<evidence type="ECO:0000256" key="2">
    <source>
        <dbReference type="ARBA" id="ARBA00005336"/>
    </source>
</evidence>
<evidence type="ECO:0000259" key="7">
    <source>
        <dbReference type="SMART" id="SM01217"/>
    </source>
</evidence>
<dbReference type="Pfam" id="PF00933">
    <property type="entry name" value="Glyco_hydro_3"/>
    <property type="match status" value="1"/>
</dbReference>
<dbReference type="InterPro" id="IPR036881">
    <property type="entry name" value="Glyco_hydro_3_C_sf"/>
</dbReference>
<evidence type="ECO:0000256" key="5">
    <source>
        <dbReference type="ARBA" id="ARBA00022801"/>
    </source>
</evidence>
<accession>A0ABT8LDN0</accession>
<gene>
    <name evidence="8" type="ORF">QQ020_27680</name>
</gene>
<reference evidence="8" key="1">
    <citation type="submission" date="2023-06" db="EMBL/GenBank/DDBJ databases">
        <title>Genomic of Agaribacillus aureum.</title>
        <authorList>
            <person name="Wang G."/>
        </authorList>
    </citation>
    <scope>NUCLEOTIDE SEQUENCE</scope>
    <source>
        <strain evidence="8">BMA12</strain>
    </source>
</reference>
<dbReference type="GO" id="GO:0016787">
    <property type="term" value="F:hydrolase activity"/>
    <property type="evidence" value="ECO:0007669"/>
    <property type="project" value="UniProtKB-KW"/>
</dbReference>